<dbReference type="Pfam" id="PF00011">
    <property type="entry name" value="HSP20"/>
    <property type="match status" value="1"/>
</dbReference>
<comment type="similarity">
    <text evidence="1 2">Belongs to the small heat shock protein (HSP20) family.</text>
</comment>
<evidence type="ECO:0000256" key="2">
    <source>
        <dbReference type="RuleBase" id="RU003616"/>
    </source>
</evidence>
<evidence type="ECO:0000313" key="4">
    <source>
        <dbReference type="EMBL" id="MBC5766965.1"/>
    </source>
</evidence>
<dbReference type="InterPro" id="IPR002068">
    <property type="entry name" value="A-crystallin/Hsp20_dom"/>
</dbReference>
<dbReference type="Gene3D" id="2.60.40.790">
    <property type="match status" value="1"/>
</dbReference>
<accession>A0A923MAC2</accession>
<dbReference type="InterPro" id="IPR031107">
    <property type="entry name" value="Small_HSP"/>
</dbReference>
<proteinExistence type="inferred from homology"/>
<dbReference type="AlphaFoldDB" id="A0A923MAC2"/>
<evidence type="ECO:0000256" key="1">
    <source>
        <dbReference type="PROSITE-ProRule" id="PRU00285"/>
    </source>
</evidence>
<gene>
    <name evidence="4" type="ORF">H8R02_21040</name>
</gene>
<sequence>MTGTFRSSADMFAELNRLQGILEQAFRPHERASIRALPGAAFPVLNVGSTAETIEIQALAPGLDANSLEITLDRGLLTVAGERKSALPPDERGRASVYARERFAGRFRRVVTLPDEADPQRVDATYRDGILRITVHKREASKPRRIEVN</sequence>
<dbReference type="PANTHER" id="PTHR11527">
    <property type="entry name" value="HEAT-SHOCK PROTEIN 20 FAMILY MEMBER"/>
    <property type="match status" value="1"/>
</dbReference>
<dbReference type="InterPro" id="IPR008978">
    <property type="entry name" value="HSP20-like_chaperone"/>
</dbReference>
<dbReference type="RefSeq" id="WP_187083451.1">
    <property type="nucleotide sequence ID" value="NZ_JACORU010000008.1"/>
</dbReference>
<keyword evidence="5" id="KW-1185">Reference proteome</keyword>
<comment type="caution">
    <text evidence="4">The sequence shown here is derived from an EMBL/GenBank/DDBJ whole genome shotgun (WGS) entry which is preliminary data.</text>
</comment>
<evidence type="ECO:0000313" key="5">
    <source>
        <dbReference type="Proteomes" id="UP000596827"/>
    </source>
</evidence>
<reference evidence="4" key="1">
    <citation type="submission" date="2020-08" db="EMBL/GenBank/DDBJ databases">
        <title>Ramlibacter sp. GTP1 16S ribosomal RNA gene genome sequencing and assembly.</title>
        <authorList>
            <person name="Kang M."/>
        </authorList>
    </citation>
    <scope>NUCLEOTIDE SEQUENCE</scope>
    <source>
        <strain evidence="4">GTP1</strain>
    </source>
</reference>
<dbReference type="Proteomes" id="UP000596827">
    <property type="component" value="Unassembled WGS sequence"/>
</dbReference>
<dbReference type="PROSITE" id="PS01031">
    <property type="entry name" value="SHSP"/>
    <property type="match status" value="1"/>
</dbReference>
<organism evidence="4 5">
    <name type="scientific">Ramlibacter albus</name>
    <dbReference type="NCBI Taxonomy" id="2079448"/>
    <lineage>
        <taxon>Bacteria</taxon>
        <taxon>Pseudomonadati</taxon>
        <taxon>Pseudomonadota</taxon>
        <taxon>Betaproteobacteria</taxon>
        <taxon>Burkholderiales</taxon>
        <taxon>Comamonadaceae</taxon>
        <taxon>Ramlibacter</taxon>
    </lineage>
</organism>
<protein>
    <submittedName>
        <fullName evidence="4">Hsp20/alpha crystallin family protein</fullName>
    </submittedName>
</protein>
<dbReference type="CDD" id="cd06464">
    <property type="entry name" value="ACD_sHsps-like"/>
    <property type="match status" value="1"/>
</dbReference>
<evidence type="ECO:0000259" key="3">
    <source>
        <dbReference type="PROSITE" id="PS01031"/>
    </source>
</evidence>
<name>A0A923MAC2_9BURK</name>
<dbReference type="EMBL" id="JACORU010000008">
    <property type="protein sequence ID" value="MBC5766965.1"/>
    <property type="molecule type" value="Genomic_DNA"/>
</dbReference>
<feature type="domain" description="SHSP" evidence="3">
    <location>
        <begin position="35"/>
        <end position="149"/>
    </location>
</feature>
<dbReference type="SUPFAM" id="SSF49764">
    <property type="entry name" value="HSP20-like chaperones"/>
    <property type="match status" value="1"/>
</dbReference>